<protein>
    <submittedName>
        <fullName evidence="1">Uncharacterized protein</fullName>
    </submittedName>
</protein>
<evidence type="ECO:0000313" key="2">
    <source>
        <dbReference type="Proteomes" id="UP000823877"/>
    </source>
</evidence>
<reference evidence="1" key="1">
    <citation type="journal article" date="2021" name="PeerJ">
        <title>Extensive microbial diversity within the chicken gut microbiome revealed by metagenomics and culture.</title>
        <authorList>
            <person name="Gilroy R."/>
            <person name="Ravi A."/>
            <person name="Getino M."/>
            <person name="Pursley I."/>
            <person name="Horton D.L."/>
            <person name="Alikhan N.F."/>
            <person name="Baker D."/>
            <person name="Gharbi K."/>
            <person name="Hall N."/>
            <person name="Watson M."/>
            <person name="Adriaenssens E.M."/>
            <person name="Foster-Nyarko E."/>
            <person name="Jarju S."/>
            <person name="Secka A."/>
            <person name="Antonio M."/>
            <person name="Oren A."/>
            <person name="Chaudhuri R.R."/>
            <person name="La Ragione R."/>
            <person name="Hildebrand F."/>
            <person name="Pallen M.J."/>
        </authorList>
    </citation>
    <scope>NUCLEOTIDE SEQUENCE</scope>
    <source>
        <strain evidence="1">CHK188-16595</strain>
    </source>
</reference>
<dbReference type="AlphaFoldDB" id="A0A9D2MJ19"/>
<dbReference type="Proteomes" id="UP000823877">
    <property type="component" value="Unassembled WGS sequence"/>
</dbReference>
<accession>A0A9D2MJ19</accession>
<organism evidence="1 2">
    <name type="scientific">Candidatus Eubacterium faecale</name>
    <dbReference type="NCBI Taxonomy" id="2838568"/>
    <lineage>
        <taxon>Bacteria</taxon>
        <taxon>Bacillati</taxon>
        <taxon>Bacillota</taxon>
        <taxon>Clostridia</taxon>
        <taxon>Eubacteriales</taxon>
        <taxon>Eubacteriaceae</taxon>
        <taxon>Eubacterium</taxon>
    </lineage>
</organism>
<dbReference type="EMBL" id="DWXN01000012">
    <property type="protein sequence ID" value="HJB75696.1"/>
    <property type="molecule type" value="Genomic_DNA"/>
</dbReference>
<comment type="caution">
    <text evidence="1">The sequence shown here is derived from an EMBL/GenBank/DDBJ whole genome shotgun (WGS) entry which is preliminary data.</text>
</comment>
<sequence length="152" mass="17118">MRSHKNKPFRTVAIAGQCAAAQILLFEELTGSFICDFPDTPLKGVYYYKFNEYLLTCLPPGSPADAAAEYDCVIYLLHPFRLETDLVDALRFSRKAKRFVLLMCRCANQKKKRLPVNLKLLSGALRAEIVLETCHSSKGVNRLLDSIGKLFS</sequence>
<name>A0A9D2MJ19_9FIRM</name>
<gene>
    <name evidence="1" type="ORF">IAA37_08525</name>
</gene>
<proteinExistence type="predicted"/>
<reference evidence="1" key="2">
    <citation type="submission" date="2021-04" db="EMBL/GenBank/DDBJ databases">
        <authorList>
            <person name="Gilroy R."/>
        </authorList>
    </citation>
    <scope>NUCLEOTIDE SEQUENCE</scope>
    <source>
        <strain evidence="1">CHK188-16595</strain>
    </source>
</reference>
<evidence type="ECO:0000313" key="1">
    <source>
        <dbReference type="EMBL" id="HJB75696.1"/>
    </source>
</evidence>